<evidence type="ECO:0000313" key="2">
    <source>
        <dbReference type="Proteomes" id="UP001148786"/>
    </source>
</evidence>
<dbReference type="AlphaFoldDB" id="A0A9W8MVY8"/>
<name>A0A9W8MVY8_9AGAR</name>
<dbReference type="Proteomes" id="UP001148786">
    <property type="component" value="Unassembled WGS sequence"/>
</dbReference>
<accession>A0A9W8MVY8</accession>
<proteinExistence type="predicted"/>
<dbReference type="InterPro" id="IPR027417">
    <property type="entry name" value="P-loop_NTPase"/>
</dbReference>
<dbReference type="SUPFAM" id="SSF52540">
    <property type="entry name" value="P-loop containing nucleoside triphosphate hydrolases"/>
    <property type="match status" value="1"/>
</dbReference>
<dbReference type="OrthoDB" id="5426988at2759"/>
<comment type="caution">
    <text evidence="1">The sequence shown here is derived from an EMBL/GenBank/DDBJ whole genome shotgun (WGS) entry which is preliminary data.</text>
</comment>
<organism evidence="1 2">
    <name type="scientific">Agrocybe chaxingu</name>
    <dbReference type="NCBI Taxonomy" id="84603"/>
    <lineage>
        <taxon>Eukaryota</taxon>
        <taxon>Fungi</taxon>
        <taxon>Dikarya</taxon>
        <taxon>Basidiomycota</taxon>
        <taxon>Agaricomycotina</taxon>
        <taxon>Agaricomycetes</taxon>
        <taxon>Agaricomycetidae</taxon>
        <taxon>Agaricales</taxon>
        <taxon>Agaricineae</taxon>
        <taxon>Strophariaceae</taxon>
        <taxon>Agrocybe</taxon>
    </lineage>
</organism>
<dbReference type="EMBL" id="JANKHO010000200">
    <property type="protein sequence ID" value="KAJ3513406.1"/>
    <property type="molecule type" value="Genomic_DNA"/>
</dbReference>
<dbReference type="CDD" id="cd02019">
    <property type="entry name" value="NK"/>
    <property type="match status" value="1"/>
</dbReference>
<reference evidence="1" key="1">
    <citation type="submission" date="2022-07" db="EMBL/GenBank/DDBJ databases">
        <title>Genome Sequence of Agrocybe chaxingu.</title>
        <authorList>
            <person name="Buettner E."/>
        </authorList>
    </citation>
    <scope>NUCLEOTIDE SEQUENCE</scope>
    <source>
        <strain evidence="1">MP-N11</strain>
    </source>
</reference>
<keyword evidence="2" id="KW-1185">Reference proteome</keyword>
<protein>
    <submittedName>
        <fullName evidence="1">Uncharacterized protein</fullName>
    </submittedName>
</protein>
<evidence type="ECO:0000313" key="1">
    <source>
        <dbReference type="EMBL" id="KAJ3513406.1"/>
    </source>
</evidence>
<gene>
    <name evidence="1" type="ORF">NLJ89_g2973</name>
</gene>
<sequence length="191" mass="20998">MTKPIQPTPGGMIVVLNGFPGTGKYTILKHLKALLPAHKPLHLLDNHLLIDPADALYPDRGDDHHELRHAIREVFFPHISRLAQEGHVVLMTACLAADNARDAAFFEEHLGLACLMDRAQSSERVLSSKTKLTDASLLRELVNVHRLIEPEESGDASTKLVVRSLDMNGEIDESVDRLMAIVGLPRGVRAG</sequence>
<dbReference type="Gene3D" id="3.40.50.300">
    <property type="entry name" value="P-loop containing nucleotide triphosphate hydrolases"/>
    <property type="match status" value="1"/>
</dbReference>